<dbReference type="InterPro" id="IPR003445">
    <property type="entry name" value="Cat_transpt"/>
</dbReference>
<keyword evidence="4 8" id="KW-1133">Transmembrane helix</keyword>
<evidence type="ECO:0000313" key="10">
    <source>
        <dbReference type="Proteomes" id="UP000011083"/>
    </source>
</evidence>
<feature type="transmembrane region" description="Helical" evidence="8">
    <location>
        <begin position="548"/>
        <end position="572"/>
    </location>
</feature>
<feature type="transmembrane region" description="Helical" evidence="8">
    <location>
        <begin position="198"/>
        <end position="218"/>
    </location>
</feature>
<dbReference type="OrthoDB" id="9999863at2759"/>
<dbReference type="Pfam" id="PF02386">
    <property type="entry name" value="TrkH"/>
    <property type="match status" value="1"/>
</dbReference>
<feature type="compositionally biased region" description="Basic and acidic residues" evidence="7">
    <location>
        <begin position="15"/>
        <end position="36"/>
    </location>
</feature>
<keyword evidence="2" id="KW-0813">Transport</keyword>
<feature type="region of interest" description="Disordered" evidence="7">
    <location>
        <begin position="1"/>
        <end position="159"/>
    </location>
</feature>
<evidence type="ECO:0000256" key="6">
    <source>
        <dbReference type="ARBA" id="ARBA00023136"/>
    </source>
</evidence>
<feature type="compositionally biased region" description="Acidic residues" evidence="7">
    <location>
        <begin position="616"/>
        <end position="644"/>
    </location>
</feature>
<evidence type="ECO:0000256" key="7">
    <source>
        <dbReference type="SAM" id="MobiDB-lite"/>
    </source>
</evidence>
<feature type="transmembrane region" description="Helical" evidence="8">
    <location>
        <begin position="248"/>
        <end position="267"/>
    </location>
</feature>
<keyword evidence="3 8" id="KW-0812">Transmembrane</keyword>
<dbReference type="PANTHER" id="PTHR31064:SF30">
    <property type="entry name" value="HIGH-AFFINITY POTASSIUM TRANSPORT PROTEIN-RELATED"/>
    <property type="match status" value="1"/>
</dbReference>
<gene>
    <name evidence="9" type="ORF">ACA1_129970</name>
</gene>
<keyword evidence="5" id="KW-0406">Ion transport</keyword>
<evidence type="ECO:0000313" key="9">
    <source>
        <dbReference type="EMBL" id="ELR14842.1"/>
    </source>
</evidence>
<feature type="compositionally biased region" description="Low complexity" evidence="7">
    <location>
        <begin position="129"/>
        <end position="139"/>
    </location>
</feature>
<protein>
    <submittedName>
        <fullName evidence="9">Cation transport domain containing protein</fullName>
    </submittedName>
</protein>
<dbReference type="AlphaFoldDB" id="L8GPJ3"/>
<sequence length="693" mass="77123">MERFNPTIQVDEDVENNKRDGKDGDEQLQSGDERHASSAWGRLFRTAENERAPSRTRRKASVAADTSSFELQRQESVESTDSLAPGEPGLRKPSVAADTSSFELQRQESVESTDSLAPGEPGLRKRKSTASSISSIITGKGKKSKGKTGPKWHTSQNPLFKSAKGEGEQEVVPFYVWGYETVLNFLWPPFNYFRIHFLWIWFLSIFGGILVYVSQLGLSSEMTFLDSLFHAVSACTQTGLFPTNFSQFSRLGQVIIGALIFLGNGVLLTTAPLVVIIPLYYCVLVGSGWIIMSAHMAGDPAARDIIDRNDNNAAWWGLFHAISGFGNCGYSTFGDNMVQWQRYPLPLIVMSLLIFTGNTAFPLLLRGIIVALYHMPFLKRWKHVYRYMLDNPRRCFTHLFPSSETKWLLLVLLSLNSIEFLFEIMLDWDSSAYDNLNSGQKLVNMYFQSVAIRTSGFNSVDITKLSVANLWLFTGMMYIAASPVAITLRYTSRANDSLVTTGRTAKTTNTVGSQAQTIFMRHFIFLFIGVLFICMIEEVPLMNDPNWSIFKIIFEVVSGYGTVGLTLGYGSLPYSFCGVWKDGSKMVLLFIMILGKHRNLPESVDSAVSVPSYMSNDDDDDSLSDIEVLSDDDDDEVVSLEELDNPGSSEDDKKHKRIRGAGVKHTSTTTDTEGDETQPGVLSTDTEGDAGGR</sequence>
<dbReference type="VEuPathDB" id="AmoebaDB:ACA1_129970"/>
<evidence type="ECO:0000256" key="5">
    <source>
        <dbReference type="ARBA" id="ARBA00023065"/>
    </source>
</evidence>
<keyword evidence="6 8" id="KW-0472">Membrane</keyword>
<feature type="compositionally biased region" description="Basic residues" evidence="7">
    <location>
        <begin position="140"/>
        <end position="150"/>
    </location>
</feature>
<evidence type="ECO:0000256" key="1">
    <source>
        <dbReference type="ARBA" id="ARBA00004141"/>
    </source>
</evidence>
<evidence type="ECO:0000256" key="2">
    <source>
        <dbReference type="ARBA" id="ARBA00022448"/>
    </source>
</evidence>
<feature type="region of interest" description="Disordered" evidence="7">
    <location>
        <begin position="614"/>
        <end position="693"/>
    </location>
</feature>
<evidence type="ECO:0000256" key="8">
    <source>
        <dbReference type="SAM" id="Phobius"/>
    </source>
</evidence>
<feature type="transmembrane region" description="Helical" evidence="8">
    <location>
        <begin position="313"/>
        <end position="333"/>
    </location>
</feature>
<evidence type="ECO:0000256" key="4">
    <source>
        <dbReference type="ARBA" id="ARBA00022989"/>
    </source>
</evidence>
<reference evidence="9 10" key="1">
    <citation type="journal article" date="2013" name="Genome Biol.">
        <title>Genome of Acanthamoeba castellanii highlights extensive lateral gene transfer and early evolution of tyrosine kinase signaling.</title>
        <authorList>
            <person name="Clarke M."/>
            <person name="Lohan A.J."/>
            <person name="Liu B."/>
            <person name="Lagkouvardos I."/>
            <person name="Roy S."/>
            <person name="Zafar N."/>
            <person name="Bertelli C."/>
            <person name="Schilde C."/>
            <person name="Kianianmomeni A."/>
            <person name="Burglin T.R."/>
            <person name="Frech C."/>
            <person name="Turcotte B."/>
            <person name="Kopec K.O."/>
            <person name="Synnott J.M."/>
            <person name="Choo C."/>
            <person name="Paponov I."/>
            <person name="Finkler A."/>
            <person name="Soon Heng Tan C."/>
            <person name="Hutchins A.P."/>
            <person name="Weinmeier T."/>
            <person name="Rattei T."/>
            <person name="Chu J.S."/>
            <person name="Gimenez G."/>
            <person name="Irimia M."/>
            <person name="Rigden D.J."/>
            <person name="Fitzpatrick D.A."/>
            <person name="Lorenzo-Morales J."/>
            <person name="Bateman A."/>
            <person name="Chiu C.H."/>
            <person name="Tang P."/>
            <person name="Hegemann P."/>
            <person name="Fromm H."/>
            <person name="Raoult D."/>
            <person name="Greub G."/>
            <person name="Miranda-Saavedra D."/>
            <person name="Chen N."/>
            <person name="Nash P."/>
            <person name="Ginger M.L."/>
            <person name="Horn M."/>
            <person name="Schaap P."/>
            <person name="Caler L."/>
            <person name="Loftus B."/>
        </authorList>
    </citation>
    <scope>NUCLEOTIDE SEQUENCE [LARGE SCALE GENOMIC DNA]</scope>
    <source>
        <strain evidence="9 10">Neff</strain>
    </source>
</reference>
<dbReference type="EMBL" id="KB008043">
    <property type="protein sequence ID" value="ELR14842.1"/>
    <property type="molecule type" value="Genomic_DNA"/>
</dbReference>
<dbReference type="RefSeq" id="XP_004336855.1">
    <property type="nucleotide sequence ID" value="XM_004336807.1"/>
</dbReference>
<feature type="transmembrane region" description="Helical" evidence="8">
    <location>
        <begin position="523"/>
        <end position="542"/>
    </location>
</feature>
<dbReference type="KEGG" id="acan:ACA1_129970"/>
<feature type="transmembrane region" description="Helical" evidence="8">
    <location>
        <begin position="345"/>
        <end position="373"/>
    </location>
</feature>
<dbReference type="InterPro" id="IPR051143">
    <property type="entry name" value="TrkH_K-transport"/>
</dbReference>
<feature type="transmembrane region" description="Helical" evidence="8">
    <location>
        <begin position="470"/>
        <end position="488"/>
    </location>
</feature>
<accession>L8GPJ3</accession>
<comment type="subcellular location">
    <subcellularLocation>
        <location evidence="1">Membrane</location>
        <topology evidence="1">Multi-pass membrane protein</topology>
    </subcellularLocation>
</comment>
<dbReference type="GO" id="GO:0005886">
    <property type="term" value="C:plasma membrane"/>
    <property type="evidence" value="ECO:0007669"/>
    <property type="project" value="TreeGrafter"/>
</dbReference>
<dbReference type="GO" id="GO:1990573">
    <property type="term" value="P:potassium ion import across plasma membrane"/>
    <property type="evidence" value="ECO:0007669"/>
    <property type="project" value="TreeGrafter"/>
</dbReference>
<dbReference type="Proteomes" id="UP000011083">
    <property type="component" value="Unassembled WGS sequence"/>
</dbReference>
<feature type="transmembrane region" description="Helical" evidence="8">
    <location>
        <begin position="273"/>
        <end position="292"/>
    </location>
</feature>
<evidence type="ECO:0000256" key="3">
    <source>
        <dbReference type="ARBA" id="ARBA00022692"/>
    </source>
</evidence>
<name>L8GPJ3_ACACF</name>
<dbReference type="PANTHER" id="PTHR31064">
    <property type="entry name" value="POTASSIUM TRANSPORT PROTEIN DDB_G0292412-RELATED"/>
    <property type="match status" value="1"/>
</dbReference>
<dbReference type="GO" id="GO:0140107">
    <property type="term" value="F:high-affinity potassium ion transmembrane transporter activity"/>
    <property type="evidence" value="ECO:0007669"/>
    <property type="project" value="TreeGrafter"/>
</dbReference>
<organism evidence="9 10">
    <name type="scientific">Acanthamoeba castellanii (strain ATCC 30010 / Neff)</name>
    <dbReference type="NCBI Taxonomy" id="1257118"/>
    <lineage>
        <taxon>Eukaryota</taxon>
        <taxon>Amoebozoa</taxon>
        <taxon>Discosea</taxon>
        <taxon>Longamoebia</taxon>
        <taxon>Centramoebida</taxon>
        <taxon>Acanthamoebidae</taxon>
        <taxon>Acanthamoeba</taxon>
    </lineage>
</organism>
<dbReference type="GO" id="GO:0030007">
    <property type="term" value="P:intracellular potassium ion homeostasis"/>
    <property type="evidence" value="ECO:0007669"/>
    <property type="project" value="TreeGrafter"/>
</dbReference>
<dbReference type="STRING" id="1257118.L8GPJ3"/>
<proteinExistence type="predicted"/>
<dbReference type="GeneID" id="14915479"/>
<keyword evidence="10" id="KW-1185">Reference proteome</keyword>